<dbReference type="EMBL" id="REGN01006165">
    <property type="protein sequence ID" value="RNA10532.1"/>
    <property type="molecule type" value="Genomic_DNA"/>
</dbReference>
<protein>
    <submittedName>
        <fullName evidence="1">Uncharacterized protein</fullName>
    </submittedName>
</protein>
<dbReference type="Proteomes" id="UP000276133">
    <property type="component" value="Unassembled WGS sequence"/>
</dbReference>
<reference evidence="1 2" key="1">
    <citation type="journal article" date="2018" name="Sci. Rep.">
        <title>Genomic signatures of local adaptation to the degree of environmental predictability in rotifers.</title>
        <authorList>
            <person name="Franch-Gras L."/>
            <person name="Hahn C."/>
            <person name="Garcia-Roger E.M."/>
            <person name="Carmona M.J."/>
            <person name="Serra M."/>
            <person name="Gomez A."/>
        </authorList>
    </citation>
    <scope>NUCLEOTIDE SEQUENCE [LARGE SCALE GENOMIC DNA]</scope>
    <source>
        <strain evidence="1">HYR1</strain>
    </source>
</reference>
<accession>A0A3M7QH22</accession>
<organism evidence="1 2">
    <name type="scientific">Brachionus plicatilis</name>
    <name type="common">Marine rotifer</name>
    <name type="synonym">Brachionus muelleri</name>
    <dbReference type="NCBI Taxonomy" id="10195"/>
    <lineage>
        <taxon>Eukaryota</taxon>
        <taxon>Metazoa</taxon>
        <taxon>Spiralia</taxon>
        <taxon>Gnathifera</taxon>
        <taxon>Rotifera</taxon>
        <taxon>Eurotatoria</taxon>
        <taxon>Monogononta</taxon>
        <taxon>Pseudotrocha</taxon>
        <taxon>Ploima</taxon>
        <taxon>Brachionidae</taxon>
        <taxon>Brachionus</taxon>
    </lineage>
</organism>
<dbReference type="AlphaFoldDB" id="A0A3M7QH22"/>
<proteinExistence type="predicted"/>
<evidence type="ECO:0000313" key="2">
    <source>
        <dbReference type="Proteomes" id="UP000276133"/>
    </source>
</evidence>
<keyword evidence="2" id="KW-1185">Reference proteome</keyword>
<comment type="caution">
    <text evidence="1">The sequence shown here is derived from an EMBL/GenBank/DDBJ whole genome shotgun (WGS) entry which is preliminary data.</text>
</comment>
<gene>
    <name evidence="1" type="ORF">BpHYR1_030754</name>
</gene>
<sequence>MYYLYFLIKKPKYYKVSFFSLEKIQKECPSVLKNYKMKYFDRSLNFFIDFYSKPRLNINS</sequence>
<name>A0A3M7QH22_BRAPC</name>
<evidence type="ECO:0000313" key="1">
    <source>
        <dbReference type="EMBL" id="RNA10532.1"/>
    </source>
</evidence>